<dbReference type="GO" id="GO:0043565">
    <property type="term" value="F:sequence-specific DNA binding"/>
    <property type="evidence" value="ECO:0007669"/>
    <property type="project" value="InterPro"/>
</dbReference>
<dbReference type="PROSITE" id="PS00041">
    <property type="entry name" value="HTH_ARAC_FAMILY_1"/>
    <property type="match status" value="1"/>
</dbReference>
<dbReference type="SMART" id="SM00871">
    <property type="entry name" value="AraC_E_bind"/>
    <property type="match status" value="1"/>
</dbReference>
<dbReference type="SUPFAM" id="SSF46689">
    <property type="entry name" value="Homeodomain-like"/>
    <property type="match status" value="2"/>
</dbReference>
<dbReference type="OrthoDB" id="282744at2"/>
<dbReference type="Gene3D" id="3.20.80.10">
    <property type="entry name" value="Regulatory factor, effector binding domain"/>
    <property type="match status" value="1"/>
</dbReference>
<organism evidence="5 6">
    <name type="scientific">Vibrio fortis</name>
    <dbReference type="NCBI Taxonomy" id="212667"/>
    <lineage>
        <taxon>Bacteria</taxon>
        <taxon>Pseudomonadati</taxon>
        <taxon>Pseudomonadota</taxon>
        <taxon>Gammaproteobacteria</taxon>
        <taxon>Vibrionales</taxon>
        <taxon>Vibrionaceae</taxon>
        <taxon>Vibrio</taxon>
    </lineage>
</organism>
<dbReference type="PANTHER" id="PTHR40055">
    <property type="entry name" value="TRANSCRIPTIONAL REGULATOR YGIV-RELATED"/>
    <property type="match status" value="1"/>
</dbReference>
<name>A0A066UXM2_9VIBR</name>
<sequence length="288" mass="33090">MTRAANHREKQIQTVCQYIDTHLDHELNLVLLSQVAHCSKYHFQRLFSSYMGISATQYVLLARLKRASFRLAFEKHITITSIAFEAQFDSSEAFSRAFLRTFGQTPSQFRAKPEWKQWHSKYEFKAPNVGEIVVDVNVVSFAEQPIAFVTHRGSPKRVFETTAKFIEWRKSTGLSPIKTSKTFGIPYGDPNQVPVDEFRFDICGSHSGEVPENHFGVKSGTIPAGRCAVVLHKGSQDIIGKTIYQLYQQWLPTSGEELREFPIFFRYLNFIHEVDECDLLTEVYLPIK</sequence>
<protein>
    <submittedName>
        <fullName evidence="5">AraC family transcriptional regulator</fullName>
    </submittedName>
</protein>
<dbReference type="SUPFAM" id="SSF55136">
    <property type="entry name" value="Probable bacterial effector-binding domain"/>
    <property type="match status" value="1"/>
</dbReference>
<dbReference type="Pfam" id="PF06445">
    <property type="entry name" value="GyrI-like"/>
    <property type="match status" value="1"/>
</dbReference>
<dbReference type="RefSeq" id="WP_032550829.1">
    <property type="nucleotide sequence ID" value="NZ_JFFR01000013.1"/>
</dbReference>
<gene>
    <name evidence="5" type="ORF">VFDL14_22880</name>
</gene>
<proteinExistence type="predicted"/>
<evidence type="ECO:0000259" key="4">
    <source>
        <dbReference type="PROSITE" id="PS01124"/>
    </source>
</evidence>
<keyword evidence="3" id="KW-0804">Transcription</keyword>
<keyword evidence="1" id="KW-0805">Transcription regulation</keyword>
<dbReference type="PRINTS" id="PR00032">
    <property type="entry name" value="HTHARAC"/>
</dbReference>
<dbReference type="InterPro" id="IPR011256">
    <property type="entry name" value="Reg_factor_effector_dom_sf"/>
</dbReference>
<keyword evidence="2" id="KW-0238">DNA-binding</keyword>
<dbReference type="PROSITE" id="PS01124">
    <property type="entry name" value="HTH_ARAC_FAMILY_2"/>
    <property type="match status" value="1"/>
</dbReference>
<accession>A0A066UXM2</accession>
<evidence type="ECO:0000256" key="3">
    <source>
        <dbReference type="ARBA" id="ARBA00023163"/>
    </source>
</evidence>
<reference evidence="5 6" key="1">
    <citation type="submission" date="2014-02" db="EMBL/GenBank/DDBJ databases">
        <title>Vibrio fortis Dalian14 Genome Sequencing.</title>
        <authorList>
            <person name="Wang Y."/>
            <person name="Song L."/>
            <person name="Liu G."/>
            <person name="Ding J."/>
        </authorList>
    </citation>
    <scope>NUCLEOTIDE SEQUENCE [LARGE SCALE GENOMIC DNA]</scope>
    <source>
        <strain evidence="5 6">Dalian14</strain>
    </source>
</reference>
<dbReference type="EMBL" id="JFFR01000013">
    <property type="protein sequence ID" value="KDN28954.1"/>
    <property type="molecule type" value="Genomic_DNA"/>
</dbReference>
<dbReference type="Proteomes" id="UP000027219">
    <property type="component" value="Unassembled WGS sequence"/>
</dbReference>
<dbReference type="InterPro" id="IPR020449">
    <property type="entry name" value="Tscrpt_reg_AraC-type_HTH"/>
</dbReference>
<dbReference type="PANTHER" id="PTHR40055:SF1">
    <property type="entry name" value="TRANSCRIPTIONAL REGULATOR YGIV-RELATED"/>
    <property type="match status" value="1"/>
</dbReference>
<dbReference type="GO" id="GO:0003700">
    <property type="term" value="F:DNA-binding transcription factor activity"/>
    <property type="evidence" value="ECO:0007669"/>
    <property type="project" value="InterPro"/>
</dbReference>
<evidence type="ECO:0000256" key="2">
    <source>
        <dbReference type="ARBA" id="ARBA00023125"/>
    </source>
</evidence>
<dbReference type="InterPro" id="IPR050908">
    <property type="entry name" value="SmbC-like"/>
</dbReference>
<dbReference type="InterPro" id="IPR010499">
    <property type="entry name" value="AraC_E-bd"/>
</dbReference>
<evidence type="ECO:0000313" key="5">
    <source>
        <dbReference type="EMBL" id="KDN28954.1"/>
    </source>
</evidence>
<dbReference type="InterPro" id="IPR029442">
    <property type="entry name" value="GyrI-like"/>
</dbReference>
<dbReference type="InterPro" id="IPR018062">
    <property type="entry name" value="HTH_AraC-typ_CS"/>
</dbReference>
<dbReference type="STRING" id="212667.VFDL14_22880"/>
<comment type="caution">
    <text evidence="5">The sequence shown here is derived from an EMBL/GenBank/DDBJ whole genome shotgun (WGS) entry which is preliminary data.</text>
</comment>
<dbReference type="AlphaFoldDB" id="A0A066UXM2"/>
<evidence type="ECO:0000313" key="6">
    <source>
        <dbReference type="Proteomes" id="UP000027219"/>
    </source>
</evidence>
<dbReference type="InterPro" id="IPR009057">
    <property type="entry name" value="Homeodomain-like_sf"/>
</dbReference>
<dbReference type="Gene3D" id="1.10.10.60">
    <property type="entry name" value="Homeodomain-like"/>
    <property type="match status" value="2"/>
</dbReference>
<feature type="domain" description="HTH araC/xylS-type" evidence="4">
    <location>
        <begin position="13"/>
        <end position="112"/>
    </location>
</feature>
<dbReference type="SMART" id="SM00342">
    <property type="entry name" value="HTH_ARAC"/>
    <property type="match status" value="1"/>
</dbReference>
<dbReference type="InterPro" id="IPR018060">
    <property type="entry name" value="HTH_AraC"/>
</dbReference>
<keyword evidence="6" id="KW-1185">Reference proteome</keyword>
<evidence type="ECO:0000256" key="1">
    <source>
        <dbReference type="ARBA" id="ARBA00023015"/>
    </source>
</evidence>
<dbReference type="Pfam" id="PF12833">
    <property type="entry name" value="HTH_18"/>
    <property type="match status" value="1"/>
</dbReference>